<evidence type="ECO:0000313" key="2">
    <source>
        <dbReference type="Proteomes" id="UP000216008"/>
    </source>
</evidence>
<proteinExistence type="predicted"/>
<gene>
    <name evidence="1" type="ORF">A3Q24_00410</name>
</gene>
<name>A0A267MEV8_LACJH</name>
<protein>
    <submittedName>
        <fullName evidence="1">Uncharacterized protein</fullName>
    </submittedName>
</protein>
<accession>A0A267MEV8</accession>
<dbReference type="AlphaFoldDB" id="A0A267MEV8"/>
<organism evidence="1 2">
    <name type="scientific">Lactobacillus johnsonii</name>
    <dbReference type="NCBI Taxonomy" id="33959"/>
    <lineage>
        <taxon>Bacteria</taxon>
        <taxon>Bacillati</taxon>
        <taxon>Bacillota</taxon>
        <taxon>Bacilli</taxon>
        <taxon>Lactobacillales</taxon>
        <taxon>Lactobacillaceae</taxon>
        <taxon>Lactobacillus</taxon>
    </lineage>
</organism>
<comment type="caution">
    <text evidence="1">The sequence shown here is derived from an EMBL/GenBank/DDBJ whole genome shotgun (WGS) entry which is preliminary data.</text>
</comment>
<dbReference type="RefSeq" id="WP_095182430.1">
    <property type="nucleotide sequence ID" value="NZ_NIBC01000015.1"/>
</dbReference>
<dbReference type="Proteomes" id="UP000216008">
    <property type="component" value="Unassembled WGS sequence"/>
</dbReference>
<evidence type="ECO:0000313" key="1">
    <source>
        <dbReference type="EMBL" id="PAB57340.1"/>
    </source>
</evidence>
<sequence>MDFTNDQIGESCTQEKMIDAMAEALDDISVQALHDALPQFIQERLDSIASDVETTADYNFHVILSALRQGVFWSTLLELDDVDQAKQNEAIEAMIPTVPDESYVAEKDGEKYILDIYYLAKFERNQRGYARVDLRLPDDRTIEVQTSNFPLNLNLKELNEWVKENILTDPWDPAPWQYDATAGIEKNLEFKKVK</sequence>
<dbReference type="EMBL" id="NIBD01000002">
    <property type="protein sequence ID" value="PAB57340.1"/>
    <property type="molecule type" value="Genomic_DNA"/>
</dbReference>
<reference evidence="1 2" key="1">
    <citation type="submission" date="2017-05" db="EMBL/GenBank/DDBJ databases">
        <title>Lactobacillus johnsonii from commercial turkeys.</title>
        <authorList>
            <person name="Johnson T.J."/>
            <person name="Youmans B."/>
        </authorList>
    </citation>
    <scope>NUCLEOTIDE SEQUENCE [LARGE SCALE GENOMIC DNA]</scope>
    <source>
        <strain evidence="1 2">UMNLJ114</strain>
    </source>
</reference>